<reference evidence="3 4" key="1">
    <citation type="submission" date="2018-11" db="EMBL/GenBank/DDBJ databases">
        <title>Complete genome sequence of Paenibacillus baekrokdamisoli strain KCTC 33723.</title>
        <authorList>
            <person name="Kang S.W."/>
            <person name="Lee K.C."/>
            <person name="Kim K.K."/>
            <person name="Kim J.S."/>
            <person name="Kim D.S."/>
            <person name="Ko S.H."/>
            <person name="Yang S.H."/>
            <person name="Lee J.S."/>
        </authorList>
    </citation>
    <scope>NUCLEOTIDE SEQUENCE [LARGE SCALE GENOMIC DNA]</scope>
    <source>
        <strain evidence="3 4">KCTC 33723</strain>
    </source>
</reference>
<feature type="region of interest" description="Disordered" evidence="1">
    <location>
        <begin position="445"/>
        <end position="501"/>
    </location>
</feature>
<dbReference type="Proteomes" id="UP000275368">
    <property type="component" value="Chromosome"/>
</dbReference>
<feature type="compositionally biased region" description="Basic and acidic residues" evidence="1">
    <location>
        <begin position="445"/>
        <end position="455"/>
    </location>
</feature>
<dbReference type="Pfam" id="PF25888">
    <property type="entry name" value="WHD_DnaB"/>
    <property type="match status" value="1"/>
</dbReference>
<dbReference type="KEGG" id="pbk:Back11_29920"/>
<accession>A0A3G9IS03</accession>
<dbReference type="InterPro" id="IPR058660">
    <property type="entry name" value="WHD_DnaB"/>
</dbReference>
<dbReference type="OrthoDB" id="2082007at2"/>
<dbReference type="AlphaFoldDB" id="A0A3G9IS03"/>
<sequence>MRIGNLHQFTEHHRYYIFRDYSLSAVDRKMLGLIYQPMIGAFAAGLYQQLYQQVADDRVGYSPLEPQRKLFLGLGLDMNEKGRQELVVHASRLEAVGLLQVSRLGVEDSDDVIYEYELVKPLTPDEFFGSPHLTLLLRDKVGKHSVIALRESFYAKEADELAGAELQKENITVPFYELFRLNTQGIDLELEQALTEVAPTRQAQPKPQFETAGIQYGEIIMRFPRNSTNRRHVERLRGDEEQLAQLNYVAYKYGLTVVDLCRLLDEDHVFTSSGELIMDELQLRANQMYHQDRKRNDERLRIYGRTSAAQDSIDKDTTEDSSNDDMPEEVAVQIEFYMEVPTQLAARCDIHQYNMLMRNEPHTRFIARFFPGAVPEWIIRVFEIIDLNYRLQGSVINVLIHYVLGLNDAQRVTKTYIDAVASNMLMKQIDSFEKAVSYVREQVKLEQDKERRRESGTTVGTSNASKGGGNARGARAGTSRKPSISIIQNSPSGGTALSQEEMEEIRRMARKLDGQST</sequence>
<evidence type="ECO:0000313" key="3">
    <source>
        <dbReference type="EMBL" id="BBH21647.1"/>
    </source>
</evidence>
<evidence type="ECO:0000313" key="4">
    <source>
        <dbReference type="Proteomes" id="UP000275368"/>
    </source>
</evidence>
<organism evidence="3 4">
    <name type="scientific">Paenibacillus baekrokdamisoli</name>
    <dbReference type="NCBI Taxonomy" id="1712516"/>
    <lineage>
        <taxon>Bacteria</taxon>
        <taxon>Bacillati</taxon>
        <taxon>Bacillota</taxon>
        <taxon>Bacilli</taxon>
        <taxon>Bacillales</taxon>
        <taxon>Paenibacillaceae</taxon>
        <taxon>Paenibacillus</taxon>
    </lineage>
</organism>
<proteinExistence type="predicted"/>
<gene>
    <name evidence="3" type="ORF">Back11_29920</name>
</gene>
<dbReference type="RefSeq" id="WP_125658477.1">
    <property type="nucleotide sequence ID" value="NZ_AP019308.1"/>
</dbReference>
<protein>
    <submittedName>
        <fullName evidence="3">Replication initiation protein</fullName>
    </submittedName>
</protein>
<feature type="compositionally biased region" description="Polar residues" evidence="1">
    <location>
        <begin position="480"/>
        <end position="498"/>
    </location>
</feature>
<feature type="domain" description="Replicative helicase loading/DNA remodeling protein DnaB N-terminal winged helix" evidence="2">
    <location>
        <begin position="14"/>
        <end position="266"/>
    </location>
</feature>
<name>A0A3G9IS03_9BACL</name>
<keyword evidence="4" id="KW-1185">Reference proteome</keyword>
<evidence type="ECO:0000259" key="2">
    <source>
        <dbReference type="Pfam" id="PF25888"/>
    </source>
</evidence>
<dbReference type="EMBL" id="AP019308">
    <property type="protein sequence ID" value="BBH21647.1"/>
    <property type="molecule type" value="Genomic_DNA"/>
</dbReference>
<evidence type="ECO:0000256" key="1">
    <source>
        <dbReference type="SAM" id="MobiDB-lite"/>
    </source>
</evidence>